<protein>
    <recommendedName>
        <fullName evidence="3">histidine kinase</fullName>
        <ecNumber evidence="3">2.7.13.3</ecNumber>
    </recommendedName>
</protein>
<dbReference type="CDD" id="cd00075">
    <property type="entry name" value="HATPase"/>
    <property type="match status" value="1"/>
</dbReference>
<comment type="subcellular location">
    <subcellularLocation>
        <location evidence="2">Membrane</location>
    </subcellularLocation>
</comment>
<proteinExistence type="predicted"/>
<keyword evidence="4" id="KW-0597">Phosphoprotein</keyword>
<evidence type="ECO:0000259" key="11">
    <source>
        <dbReference type="PROSITE" id="PS50885"/>
    </source>
</evidence>
<keyword evidence="8" id="KW-0067">ATP-binding</keyword>
<evidence type="ECO:0000256" key="2">
    <source>
        <dbReference type="ARBA" id="ARBA00004370"/>
    </source>
</evidence>
<dbReference type="InterPro" id="IPR003660">
    <property type="entry name" value="HAMP_dom"/>
</dbReference>
<feature type="domain" description="HAMP" evidence="11">
    <location>
        <begin position="2"/>
        <end position="43"/>
    </location>
</feature>
<keyword evidence="13" id="KW-1185">Reference proteome</keyword>
<dbReference type="Gene3D" id="1.10.287.130">
    <property type="match status" value="1"/>
</dbReference>
<dbReference type="InterPro" id="IPR003661">
    <property type="entry name" value="HisK_dim/P_dom"/>
</dbReference>
<keyword evidence="6" id="KW-0547">Nucleotide-binding</keyword>
<dbReference type="GO" id="GO:0005524">
    <property type="term" value="F:ATP binding"/>
    <property type="evidence" value="ECO:0007669"/>
    <property type="project" value="UniProtKB-KW"/>
</dbReference>
<dbReference type="InterPro" id="IPR036890">
    <property type="entry name" value="HATPase_C_sf"/>
</dbReference>
<dbReference type="InterPro" id="IPR005467">
    <property type="entry name" value="His_kinase_dom"/>
</dbReference>
<dbReference type="PRINTS" id="PR00344">
    <property type="entry name" value="BCTRLSENSOR"/>
</dbReference>
<dbReference type="EMBL" id="JQSG02000006">
    <property type="protein sequence ID" value="OBS08244.1"/>
    <property type="molecule type" value="Genomic_DNA"/>
</dbReference>
<dbReference type="SUPFAM" id="SSF47384">
    <property type="entry name" value="Homodimeric domain of signal transducing histidine kinase"/>
    <property type="match status" value="1"/>
</dbReference>
<sequence length="276" mass="30311">MEALQRLGAYHFQTRLDAADFPTMAPLADAFNTMADSIEAFVSHDASQRVTWSERDRLACMSQLTAGIAHEIRNPLEAIVNSVALLVRNNLTPREKQELSGIVSNECARLQRIFRHFIQFSRFPIARMEPTDLVEATGNLFTLLGTNNPESVEFALEAEETPVMALCDGDLIHQALMNLTLNALEAMPAGGRLTVRIVPDERHVAVSVVDSGEGIPADRLEQIMEPFYTSRASGVGLGLAITQHILAQHGTRLVMSSEPGRGTQASFILPRARQHG</sequence>
<evidence type="ECO:0000313" key="13">
    <source>
        <dbReference type="Proteomes" id="UP000029273"/>
    </source>
</evidence>
<dbReference type="SMART" id="SM00387">
    <property type="entry name" value="HATPase_c"/>
    <property type="match status" value="1"/>
</dbReference>
<dbReference type="PANTHER" id="PTHR43065:SF10">
    <property type="entry name" value="PEROXIDE STRESS-ACTIVATED HISTIDINE KINASE MAK3"/>
    <property type="match status" value="1"/>
</dbReference>
<dbReference type="SMART" id="SM00388">
    <property type="entry name" value="HisKA"/>
    <property type="match status" value="1"/>
</dbReference>
<evidence type="ECO:0000256" key="6">
    <source>
        <dbReference type="ARBA" id="ARBA00022741"/>
    </source>
</evidence>
<dbReference type="InterPro" id="IPR004358">
    <property type="entry name" value="Sig_transdc_His_kin-like_C"/>
</dbReference>
<dbReference type="Pfam" id="PF02518">
    <property type="entry name" value="HATPase_c"/>
    <property type="match status" value="1"/>
</dbReference>
<dbReference type="PANTHER" id="PTHR43065">
    <property type="entry name" value="SENSOR HISTIDINE KINASE"/>
    <property type="match status" value="1"/>
</dbReference>
<dbReference type="PROSITE" id="PS50885">
    <property type="entry name" value="HAMP"/>
    <property type="match status" value="1"/>
</dbReference>
<comment type="catalytic activity">
    <reaction evidence="1">
        <text>ATP + protein L-histidine = ADP + protein N-phospho-L-histidine.</text>
        <dbReference type="EC" id="2.7.13.3"/>
    </reaction>
</comment>
<dbReference type="SUPFAM" id="SSF55874">
    <property type="entry name" value="ATPase domain of HSP90 chaperone/DNA topoisomerase II/histidine kinase"/>
    <property type="match status" value="1"/>
</dbReference>
<keyword evidence="9" id="KW-0902">Two-component regulatory system</keyword>
<dbReference type="Pfam" id="PF00512">
    <property type="entry name" value="HisKA"/>
    <property type="match status" value="1"/>
</dbReference>
<dbReference type="CDD" id="cd00082">
    <property type="entry name" value="HisKA"/>
    <property type="match status" value="1"/>
</dbReference>
<keyword evidence="7 12" id="KW-0418">Kinase</keyword>
<dbReference type="STRING" id="160660.BJI67_14860"/>
<dbReference type="InterPro" id="IPR003594">
    <property type="entry name" value="HATPase_dom"/>
</dbReference>
<evidence type="ECO:0000259" key="10">
    <source>
        <dbReference type="PROSITE" id="PS50109"/>
    </source>
</evidence>
<reference evidence="12 13" key="1">
    <citation type="journal article" date="2014" name="Genome Announc.">
        <title>Draft Genome Sequence of the Iron-Oxidizing, Acidophilic, and Halotolerant 'Thiobacillus prosperus' Type Strain DSM 5130.</title>
        <authorList>
            <person name="Ossandon F.J."/>
            <person name="Cardenas J.P."/>
            <person name="Corbett M."/>
            <person name="Quatrini R."/>
            <person name="Holmes D.S."/>
            <person name="Watkin E."/>
        </authorList>
    </citation>
    <scope>NUCLEOTIDE SEQUENCE [LARGE SCALE GENOMIC DNA]</scope>
    <source>
        <strain evidence="12 13">DSM 5130</strain>
    </source>
</reference>
<dbReference type="EC" id="2.7.13.3" evidence="3"/>
<evidence type="ECO:0000256" key="9">
    <source>
        <dbReference type="ARBA" id="ARBA00023012"/>
    </source>
</evidence>
<accession>A0A1A6C118</accession>
<name>A0A1A6C118_9GAMM</name>
<evidence type="ECO:0000256" key="1">
    <source>
        <dbReference type="ARBA" id="ARBA00000085"/>
    </source>
</evidence>
<dbReference type="InterPro" id="IPR036097">
    <property type="entry name" value="HisK_dim/P_sf"/>
</dbReference>
<dbReference type="PROSITE" id="PS50109">
    <property type="entry name" value="HIS_KIN"/>
    <property type="match status" value="1"/>
</dbReference>
<evidence type="ECO:0000256" key="7">
    <source>
        <dbReference type="ARBA" id="ARBA00022777"/>
    </source>
</evidence>
<evidence type="ECO:0000313" key="12">
    <source>
        <dbReference type="EMBL" id="OBS08244.1"/>
    </source>
</evidence>
<comment type="caution">
    <text evidence="12">The sequence shown here is derived from an EMBL/GenBank/DDBJ whole genome shotgun (WGS) entry which is preliminary data.</text>
</comment>
<evidence type="ECO:0000256" key="5">
    <source>
        <dbReference type="ARBA" id="ARBA00022679"/>
    </source>
</evidence>
<dbReference type="Proteomes" id="UP000029273">
    <property type="component" value="Unassembled WGS sequence"/>
</dbReference>
<dbReference type="AlphaFoldDB" id="A0A1A6C118"/>
<dbReference type="Gene3D" id="3.30.565.10">
    <property type="entry name" value="Histidine kinase-like ATPase, C-terminal domain"/>
    <property type="match status" value="1"/>
</dbReference>
<dbReference type="GO" id="GO:0000155">
    <property type="term" value="F:phosphorelay sensor kinase activity"/>
    <property type="evidence" value="ECO:0007669"/>
    <property type="project" value="InterPro"/>
</dbReference>
<gene>
    <name evidence="12" type="ORF">Thpro_022494</name>
</gene>
<evidence type="ECO:0000256" key="3">
    <source>
        <dbReference type="ARBA" id="ARBA00012438"/>
    </source>
</evidence>
<evidence type="ECO:0000256" key="4">
    <source>
        <dbReference type="ARBA" id="ARBA00022553"/>
    </source>
</evidence>
<feature type="domain" description="Histidine kinase" evidence="10">
    <location>
        <begin position="67"/>
        <end position="273"/>
    </location>
</feature>
<evidence type="ECO:0000256" key="8">
    <source>
        <dbReference type="ARBA" id="ARBA00022840"/>
    </source>
</evidence>
<keyword evidence="5" id="KW-0808">Transferase</keyword>
<dbReference type="GO" id="GO:0016020">
    <property type="term" value="C:membrane"/>
    <property type="evidence" value="ECO:0007669"/>
    <property type="project" value="UniProtKB-SubCell"/>
</dbReference>
<organism evidence="12 13">
    <name type="scientific">Acidihalobacter prosperus</name>
    <dbReference type="NCBI Taxonomy" id="160660"/>
    <lineage>
        <taxon>Bacteria</taxon>
        <taxon>Pseudomonadati</taxon>
        <taxon>Pseudomonadota</taxon>
        <taxon>Gammaproteobacteria</taxon>
        <taxon>Chromatiales</taxon>
        <taxon>Ectothiorhodospiraceae</taxon>
        <taxon>Acidihalobacter</taxon>
    </lineage>
</organism>